<dbReference type="EC" id="2.7.13.3" evidence="3"/>
<proteinExistence type="predicted"/>
<dbReference type="InterPro" id="IPR001789">
    <property type="entry name" value="Sig_transdc_resp-reg_receiver"/>
</dbReference>
<sequence>MKLLAVGLAVFAMALASMTYTRFGGRIACLWLANSITVAAMLRSPPRRWVWLLLVTTLGNAAAKVVAGSQVPLSFGTSFASSLEALICAALTLRWCGPAIDISRPRHLAIFSAVGVLLATPVSAIAGSAIIWVARGTPVLEGLASWWRIDALGLLIGGPMLLALTPEAMRELWGSVRTGRGALSAGLLALALVLTCSHTRYPLAFLVPPALILLAFELNVAGAAVALAISALVMVGYQLARIREEAAPPWDAADRLFLLQVFLAVMTAMVLPVATALASRRRLESQLREALSEAQAASVAKGDFLANMSHEIRTPLTAIIGFSGLLESTPDLPAQAELYVERISRSGRALLSIVNDILDFSRMEAGQVTLAPRAIDPEILARETLDLVAEQAAAKGLDLRLETSGRPGFVEADGERLQQVLLNLVTNAVKFTPRGSVTVRLERDGERLRLAVTDTGVGVPQAVRQRLFERFWQVDNSSTRLHGGTGLGLAICKSLVELMGGEIGVEGREGEGSTFWFVVPAPAAQPAPAPDEAEDIDGLEVGSAHILVVDDVAANRELVRAMLAALGHSLVEAEGGAEAVEAAARERFDVILMDMQMPGMDGLAATRAIRSASPLNAATPILALSANVLPAQVAHCLEAGMDDHLAKPIAPLELLQKIAQWSRARSSAAPSGQAA</sequence>
<evidence type="ECO:0000256" key="12">
    <source>
        <dbReference type="SAM" id="Phobius"/>
    </source>
</evidence>
<dbReference type="InterPro" id="IPR011006">
    <property type="entry name" value="CheY-like_superfamily"/>
</dbReference>
<keyword evidence="5 10" id="KW-0597">Phosphoprotein</keyword>
<dbReference type="Pfam" id="PF02518">
    <property type="entry name" value="HATPase_c"/>
    <property type="match status" value="1"/>
</dbReference>
<dbReference type="Gene3D" id="3.40.50.2300">
    <property type="match status" value="1"/>
</dbReference>
<evidence type="ECO:0000259" key="13">
    <source>
        <dbReference type="PROSITE" id="PS50109"/>
    </source>
</evidence>
<keyword evidence="11" id="KW-0175">Coiled coil</keyword>
<feature type="modified residue" description="4-aspartylphosphate" evidence="10">
    <location>
        <position position="594"/>
    </location>
</feature>
<dbReference type="InterPro" id="IPR036097">
    <property type="entry name" value="HisK_dim/P_sf"/>
</dbReference>
<feature type="domain" description="Response regulatory" evidence="14">
    <location>
        <begin position="545"/>
        <end position="662"/>
    </location>
</feature>
<dbReference type="Pfam" id="PF00512">
    <property type="entry name" value="HisKA"/>
    <property type="match status" value="1"/>
</dbReference>
<dbReference type="Gene3D" id="3.30.565.10">
    <property type="entry name" value="Histidine kinase-like ATPase, C-terminal domain"/>
    <property type="match status" value="1"/>
</dbReference>
<comment type="catalytic activity">
    <reaction evidence="1">
        <text>ATP + protein L-histidine = ADP + protein N-phospho-L-histidine.</text>
        <dbReference type="EC" id="2.7.13.3"/>
    </reaction>
</comment>
<feature type="transmembrane region" description="Helical" evidence="12">
    <location>
        <begin position="146"/>
        <end position="164"/>
    </location>
</feature>
<keyword evidence="4" id="KW-1003">Cell membrane</keyword>
<evidence type="ECO:0000256" key="1">
    <source>
        <dbReference type="ARBA" id="ARBA00000085"/>
    </source>
</evidence>
<dbReference type="Pfam" id="PF00072">
    <property type="entry name" value="Response_reg"/>
    <property type="match status" value="1"/>
</dbReference>
<dbReference type="SMART" id="SM00388">
    <property type="entry name" value="HisKA"/>
    <property type="match status" value="1"/>
</dbReference>
<dbReference type="PRINTS" id="PR00344">
    <property type="entry name" value="BCTRLSENSOR"/>
</dbReference>
<dbReference type="Pfam" id="PF05231">
    <property type="entry name" value="MASE1"/>
    <property type="match status" value="1"/>
</dbReference>
<dbReference type="PROSITE" id="PS50110">
    <property type="entry name" value="RESPONSE_REGULATORY"/>
    <property type="match status" value="1"/>
</dbReference>
<dbReference type="CDD" id="cd00082">
    <property type="entry name" value="HisKA"/>
    <property type="match status" value="1"/>
</dbReference>
<dbReference type="SUPFAM" id="SSF55874">
    <property type="entry name" value="ATPase domain of HSP90 chaperone/DNA topoisomerase II/histidine kinase"/>
    <property type="match status" value="1"/>
</dbReference>
<evidence type="ECO:0000313" key="16">
    <source>
        <dbReference type="Proteomes" id="UP000676409"/>
    </source>
</evidence>
<organism evidence="15 16">
    <name type="scientific">Phenylobacterium montanum</name>
    <dbReference type="NCBI Taxonomy" id="2823693"/>
    <lineage>
        <taxon>Bacteria</taxon>
        <taxon>Pseudomonadati</taxon>
        <taxon>Pseudomonadota</taxon>
        <taxon>Alphaproteobacteria</taxon>
        <taxon>Caulobacterales</taxon>
        <taxon>Caulobacteraceae</taxon>
        <taxon>Phenylobacterium</taxon>
    </lineage>
</organism>
<evidence type="ECO:0000256" key="9">
    <source>
        <dbReference type="ARBA" id="ARBA00023136"/>
    </source>
</evidence>
<keyword evidence="16" id="KW-1185">Reference proteome</keyword>
<dbReference type="SUPFAM" id="SSF47384">
    <property type="entry name" value="Homodimeric domain of signal transducing histidine kinase"/>
    <property type="match status" value="1"/>
</dbReference>
<dbReference type="PROSITE" id="PS50109">
    <property type="entry name" value="HIS_KIN"/>
    <property type="match status" value="1"/>
</dbReference>
<dbReference type="SMART" id="SM00448">
    <property type="entry name" value="REC"/>
    <property type="match status" value="1"/>
</dbReference>
<feature type="coiled-coil region" evidence="11">
    <location>
        <begin position="273"/>
        <end position="300"/>
    </location>
</feature>
<evidence type="ECO:0000256" key="8">
    <source>
        <dbReference type="ARBA" id="ARBA00023012"/>
    </source>
</evidence>
<evidence type="ECO:0000256" key="2">
    <source>
        <dbReference type="ARBA" id="ARBA00004651"/>
    </source>
</evidence>
<dbReference type="PANTHER" id="PTHR45339:SF1">
    <property type="entry name" value="HYBRID SIGNAL TRANSDUCTION HISTIDINE KINASE J"/>
    <property type="match status" value="1"/>
</dbReference>
<comment type="subcellular location">
    <subcellularLocation>
        <location evidence="2">Cell membrane</location>
        <topology evidence="2">Multi-pass membrane protein</topology>
    </subcellularLocation>
</comment>
<dbReference type="InterPro" id="IPR007895">
    <property type="entry name" value="MASE1"/>
</dbReference>
<evidence type="ECO:0000256" key="5">
    <source>
        <dbReference type="ARBA" id="ARBA00022553"/>
    </source>
</evidence>
<dbReference type="PANTHER" id="PTHR45339">
    <property type="entry name" value="HYBRID SIGNAL TRANSDUCTION HISTIDINE KINASE J"/>
    <property type="match status" value="1"/>
</dbReference>
<feature type="transmembrane region" description="Helical" evidence="12">
    <location>
        <begin position="49"/>
        <end position="67"/>
    </location>
</feature>
<dbReference type="InterPro" id="IPR036890">
    <property type="entry name" value="HATPase_C_sf"/>
</dbReference>
<dbReference type="Proteomes" id="UP000676409">
    <property type="component" value="Chromosome"/>
</dbReference>
<dbReference type="InterPro" id="IPR005467">
    <property type="entry name" value="His_kinase_dom"/>
</dbReference>
<name>A0A975FYM1_9CAUL</name>
<feature type="transmembrane region" description="Helical" evidence="12">
    <location>
        <begin position="108"/>
        <end position="134"/>
    </location>
</feature>
<evidence type="ECO:0000256" key="4">
    <source>
        <dbReference type="ARBA" id="ARBA00022475"/>
    </source>
</evidence>
<evidence type="ECO:0000256" key="7">
    <source>
        <dbReference type="ARBA" id="ARBA00022989"/>
    </source>
</evidence>
<reference evidence="15" key="1">
    <citation type="submission" date="2021-04" db="EMBL/GenBank/DDBJ databases">
        <title>The complete genome sequence of Caulobacter sp. S6.</title>
        <authorList>
            <person name="Tang Y."/>
            <person name="Ouyang W."/>
            <person name="Liu Q."/>
            <person name="Huang B."/>
            <person name="Guo Z."/>
            <person name="Lei P."/>
        </authorList>
    </citation>
    <scope>NUCLEOTIDE SEQUENCE</scope>
    <source>
        <strain evidence="15">S6</strain>
    </source>
</reference>
<keyword evidence="8" id="KW-0902">Two-component regulatory system</keyword>
<dbReference type="RefSeq" id="WP_211937735.1">
    <property type="nucleotide sequence ID" value="NZ_CP073078.1"/>
</dbReference>
<evidence type="ECO:0000256" key="11">
    <source>
        <dbReference type="SAM" id="Coils"/>
    </source>
</evidence>
<dbReference type="SMART" id="SM00387">
    <property type="entry name" value="HATPase_c"/>
    <property type="match status" value="1"/>
</dbReference>
<feature type="transmembrane region" description="Helical" evidence="12">
    <location>
        <begin position="210"/>
        <end position="235"/>
    </location>
</feature>
<feature type="domain" description="Histidine kinase" evidence="13">
    <location>
        <begin position="307"/>
        <end position="523"/>
    </location>
</feature>
<gene>
    <name evidence="15" type="ORF">KCG34_21985</name>
</gene>
<accession>A0A975FYM1</accession>
<dbReference type="InterPro" id="IPR004358">
    <property type="entry name" value="Sig_transdc_His_kin-like_C"/>
</dbReference>
<feature type="transmembrane region" description="Helical" evidence="12">
    <location>
        <begin position="256"/>
        <end position="278"/>
    </location>
</feature>
<keyword evidence="9 12" id="KW-0472">Membrane</keyword>
<dbReference type="InterPro" id="IPR003594">
    <property type="entry name" value="HATPase_dom"/>
</dbReference>
<dbReference type="Gene3D" id="1.10.287.130">
    <property type="match status" value="1"/>
</dbReference>
<evidence type="ECO:0000256" key="6">
    <source>
        <dbReference type="ARBA" id="ARBA00022692"/>
    </source>
</evidence>
<feature type="transmembrane region" description="Helical" evidence="12">
    <location>
        <begin position="185"/>
        <end position="204"/>
    </location>
</feature>
<feature type="transmembrane region" description="Helical" evidence="12">
    <location>
        <begin position="26"/>
        <end position="42"/>
    </location>
</feature>
<keyword evidence="7 12" id="KW-1133">Transmembrane helix</keyword>
<keyword evidence="6 12" id="KW-0812">Transmembrane</keyword>
<dbReference type="KEGG" id="caul:KCG34_21985"/>
<dbReference type="GO" id="GO:0000155">
    <property type="term" value="F:phosphorelay sensor kinase activity"/>
    <property type="evidence" value="ECO:0007669"/>
    <property type="project" value="InterPro"/>
</dbReference>
<dbReference type="GO" id="GO:0005886">
    <property type="term" value="C:plasma membrane"/>
    <property type="evidence" value="ECO:0007669"/>
    <property type="project" value="UniProtKB-SubCell"/>
</dbReference>
<dbReference type="AlphaFoldDB" id="A0A975FYM1"/>
<dbReference type="FunFam" id="3.30.565.10:FF:000010">
    <property type="entry name" value="Sensor histidine kinase RcsC"/>
    <property type="match status" value="1"/>
</dbReference>
<dbReference type="InterPro" id="IPR003661">
    <property type="entry name" value="HisK_dim/P_dom"/>
</dbReference>
<protein>
    <recommendedName>
        <fullName evidence="3">histidine kinase</fullName>
        <ecNumber evidence="3">2.7.13.3</ecNumber>
    </recommendedName>
</protein>
<evidence type="ECO:0000256" key="10">
    <source>
        <dbReference type="PROSITE-ProRule" id="PRU00169"/>
    </source>
</evidence>
<evidence type="ECO:0000256" key="3">
    <source>
        <dbReference type="ARBA" id="ARBA00012438"/>
    </source>
</evidence>
<feature type="transmembrane region" description="Helical" evidence="12">
    <location>
        <begin position="73"/>
        <end position="96"/>
    </location>
</feature>
<evidence type="ECO:0000313" key="15">
    <source>
        <dbReference type="EMBL" id="QUD87685.1"/>
    </source>
</evidence>
<dbReference type="EMBL" id="CP073078">
    <property type="protein sequence ID" value="QUD87685.1"/>
    <property type="molecule type" value="Genomic_DNA"/>
</dbReference>
<dbReference type="CDD" id="cd17546">
    <property type="entry name" value="REC_hyHK_CKI1_RcsC-like"/>
    <property type="match status" value="1"/>
</dbReference>
<dbReference type="CDD" id="cd16922">
    <property type="entry name" value="HATPase_EvgS-ArcB-TorS-like"/>
    <property type="match status" value="1"/>
</dbReference>
<dbReference type="SUPFAM" id="SSF52172">
    <property type="entry name" value="CheY-like"/>
    <property type="match status" value="1"/>
</dbReference>
<evidence type="ECO:0000259" key="14">
    <source>
        <dbReference type="PROSITE" id="PS50110"/>
    </source>
</evidence>